<organism evidence="2 3">
    <name type="scientific">Mucuna pruriens</name>
    <name type="common">Velvet bean</name>
    <name type="synonym">Dolichos pruriens</name>
    <dbReference type="NCBI Taxonomy" id="157652"/>
    <lineage>
        <taxon>Eukaryota</taxon>
        <taxon>Viridiplantae</taxon>
        <taxon>Streptophyta</taxon>
        <taxon>Embryophyta</taxon>
        <taxon>Tracheophyta</taxon>
        <taxon>Spermatophyta</taxon>
        <taxon>Magnoliopsida</taxon>
        <taxon>eudicotyledons</taxon>
        <taxon>Gunneridae</taxon>
        <taxon>Pentapetalae</taxon>
        <taxon>rosids</taxon>
        <taxon>fabids</taxon>
        <taxon>Fabales</taxon>
        <taxon>Fabaceae</taxon>
        <taxon>Papilionoideae</taxon>
        <taxon>50 kb inversion clade</taxon>
        <taxon>NPAAA clade</taxon>
        <taxon>indigoferoid/millettioid clade</taxon>
        <taxon>Phaseoleae</taxon>
        <taxon>Mucuna</taxon>
    </lineage>
</organism>
<dbReference type="SUPFAM" id="SSF53098">
    <property type="entry name" value="Ribonuclease H-like"/>
    <property type="match status" value="1"/>
</dbReference>
<evidence type="ECO:0000313" key="2">
    <source>
        <dbReference type="EMBL" id="RDY09241.1"/>
    </source>
</evidence>
<evidence type="ECO:0000259" key="1">
    <source>
        <dbReference type="PROSITE" id="PS50994"/>
    </source>
</evidence>
<dbReference type="InterPro" id="IPR001584">
    <property type="entry name" value="Integrase_cat-core"/>
</dbReference>
<protein>
    <submittedName>
        <fullName evidence="2">Pol polyprotein</fullName>
    </submittedName>
</protein>
<dbReference type="PROSITE" id="PS50994">
    <property type="entry name" value="INTEGRASE"/>
    <property type="match status" value="1"/>
</dbReference>
<dbReference type="PANTHER" id="PTHR37984:SF5">
    <property type="entry name" value="PROTEIN NYNRIN-LIKE"/>
    <property type="match status" value="1"/>
</dbReference>
<name>A0A371I2G7_MUCPR</name>
<dbReference type="Gene3D" id="1.10.340.70">
    <property type="match status" value="1"/>
</dbReference>
<comment type="caution">
    <text evidence="2">The sequence shown here is derived from an EMBL/GenBank/DDBJ whole genome shotgun (WGS) entry which is preliminary data.</text>
</comment>
<proteinExistence type="predicted"/>
<dbReference type="Pfam" id="PF00665">
    <property type="entry name" value="rve"/>
    <property type="match status" value="1"/>
</dbReference>
<evidence type="ECO:0000313" key="3">
    <source>
        <dbReference type="Proteomes" id="UP000257109"/>
    </source>
</evidence>
<feature type="non-terminal residue" evidence="2">
    <location>
        <position position="1"/>
    </location>
</feature>
<dbReference type="EMBL" id="QJKJ01001093">
    <property type="protein sequence ID" value="RDY09241.1"/>
    <property type="molecule type" value="Genomic_DNA"/>
</dbReference>
<dbReference type="InterPro" id="IPR036397">
    <property type="entry name" value="RNaseH_sf"/>
</dbReference>
<reference evidence="2" key="1">
    <citation type="submission" date="2018-05" db="EMBL/GenBank/DDBJ databases">
        <title>Draft genome of Mucuna pruriens seed.</title>
        <authorList>
            <person name="Nnadi N.E."/>
            <person name="Vos R."/>
            <person name="Hasami M.H."/>
            <person name="Devisetty U.K."/>
            <person name="Aguiy J.C."/>
        </authorList>
    </citation>
    <scope>NUCLEOTIDE SEQUENCE [LARGE SCALE GENOMIC DNA]</scope>
    <source>
        <strain evidence="2">JCA_2017</strain>
    </source>
</reference>
<dbReference type="AlphaFoldDB" id="A0A371I2G7"/>
<feature type="domain" description="Integrase catalytic" evidence="1">
    <location>
        <begin position="108"/>
        <end position="259"/>
    </location>
</feature>
<dbReference type="GO" id="GO:0003676">
    <property type="term" value="F:nucleic acid binding"/>
    <property type="evidence" value="ECO:0007669"/>
    <property type="project" value="InterPro"/>
</dbReference>
<dbReference type="PANTHER" id="PTHR37984">
    <property type="entry name" value="PROTEIN CBG26694"/>
    <property type="match status" value="1"/>
</dbReference>
<sequence>MGSLITYLKEDRLPEDPTEAEKMVREASKYALLAQQLYQQGFSFPLLRCVDGDEAAYVIREVHEGISQAGYYWPTLRSNCLDYVRRCDKCQRFAENHKAPPTHLHSVTSPWPFHKWGIDILGLFPIAPGQVKFLIVVVDYFTKWVEAEPVTTISSEWIKHFLWKKIICRFGMPTEIVSDNRTQFASKATTEFYEGLKIKQLFTSAEHPQSNGQVKAANKVILRGLRKRLKEANDRWIEELPQVLWSPRLIPPSTRLLFV</sequence>
<dbReference type="GO" id="GO:0015074">
    <property type="term" value="P:DNA integration"/>
    <property type="evidence" value="ECO:0007669"/>
    <property type="project" value="InterPro"/>
</dbReference>
<dbReference type="InterPro" id="IPR050951">
    <property type="entry name" value="Retrovirus_Pol_polyprotein"/>
</dbReference>
<accession>A0A371I2G7</accession>
<dbReference type="InterPro" id="IPR012337">
    <property type="entry name" value="RNaseH-like_sf"/>
</dbReference>
<dbReference type="Proteomes" id="UP000257109">
    <property type="component" value="Unassembled WGS sequence"/>
</dbReference>
<dbReference type="OrthoDB" id="2016337at2759"/>
<keyword evidence="3" id="KW-1185">Reference proteome</keyword>
<gene>
    <name evidence="2" type="primary">pol</name>
    <name evidence="2" type="ORF">CR513_06423</name>
</gene>
<dbReference type="Gene3D" id="3.30.420.10">
    <property type="entry name" value="Ribonuclease H-like superfamily/Ribonuclease H"/>
    <property type="match status" value="1"/>
</dbReference>